<protein>
    <recommendedName>
        <fullName evidence="4 7">dTDP-4-dehydrorhamnose 3,5-epimerase</fullName>
        <ecNumber evidence="3 7">5.1.3.13</ecNumber>
    </recommendedName>
    <alternativeName>
        <fullName evidence="7">Thymidine diphospho-4-keto-rhamnose 3,5-epimerase</fullName>
    </alternativeName>
</protein>
<name>A0AAW9S2R5_9BACT</name>
<dbReference type="GO" id="GO:0005829">
    <property type="term" value="C:cytosol"/>
    <property type="evidence" value="ECO:0007669"/>
    <property type="project" value="TreeGrafter"/>
</dbReference>
<dbReference type="EC" id="5.1.3.13" evidence="3 7"/>
<keyword evidence="7 8" id="KW-0413">Isomerase</keyword>
<comment type="similarity">
    <text evidence="7">Belongs to the dTDP-4-dehydrorhamnose 3,5-epimerase family.</text>
</comment>
<dbReference type="InterPro" id="IPR011051">
    <property type="entry name" value="RmlC_Cupin_sf"/>
</dbReference>
<evidence type="ECO:0000256" key="7">
    <source>
        <dbReference type="RuleBase" id="RU364069"/>
    </source>
</evidence>
<evidence type="ECO:0000256" key="5">
    <source>
        <dbReference type="PIRSR" id="PIRSR600888-1"/>
    </source>
</evidence>
<evidence type="ECO:0000256" key="2">
    <source>
        <dbReference type="ARBA" id="ARBA00001997"/>
    </source>
</evidence>
<evidence type="ECO:0000256" key="1">
    <source>
        <dbReference type="ARBA" id="ARBA00001298"/>
    </source>
</evidence>
<dbReference type="CDD" id="cd00438">
    <property type="entry name" value="cupin_RmlC"/>
    <property type="match status" value="1"/>
</dbReference>
<dbReference type="EMBL" id="JBDKWZ010000001">
    <property type="protein sequence ID" value="MEN7546664.1"/>
    <property type="molecule type" value="Genomic_DNA"/>
</dbReference>
<feature type="active site" description="Proton donor" evidence="5">
    <location>
        <position position="132"/>
    </location>
</feature>
<dbReference type="GO" id="GO:0008830">
    <property type="term" value="F:dTDP-4-dehydrorhamnose 3,5-epimerase activity"/>
    <property type="evidence" value="ECO:0007669"/>
    <property type="project" value="UniProtKB-UniRule"/>
</dbReference>
<feature type="site" description="Participates in a stacking interaction with the thymidine ring of dTDP-4-oxo-6-deoxyglucose" evidence="6">
    <location>
        <position position="138"/>
    </location>
</feature>
<organism evidence="8 9">
    <name type="scientific">Rapidithrix thailandica</name>
    <dbReference type="NCBI Taxonomy" id="413964"/>
    <lineage>
        <taxon>Bacteria</taxon>
        <taxon>Pseudomonadati</taxon>
        <taxon>Bacteroidota</taxon>
        <taxon>Cytophagia</taxon>
        <taxon>Cytophagales</taxon>
        <taxon>Flammeovirgaceae</taxon>
        <taxon>Rapidithrix</taxon>
    </lineage>
</organism>
<dbReference type="AlphaFoldDB" id="A0AAW9S2R5"/>
<dbReference type="InterPro" id="IPR014710">
    <property type="entry name" value="RmlC-like_jellyroll"/>
</dbReference>
<dbReference type="NCBIfam" id="TIGR01221">
    <property type="entry name" value="rmlC"/>
    <property type="match status" value="1"/>
</dbReference>
<reference evidence="8 9" key="1">
    <citation type="submission" date="2024-04" db="EMBL/GenBank/DDBJ databases">
        <title>Novel genus in family Flammeovirgaceae.</title>
        <authorList>
            <person name="Nguyen T.H."/>
            <person name="Vuong T.Q."/>
            <person name="Le H."/>
            <person name="Kim S.-G."/>
        </authorList>
    </citation>
    <scope>NUCLEOTIDE SEQUENCE [LARGE SCALE GENOMIC DNA]</scope>
    <source>
        <strain evidence="8 9">JCM 23209</strain>
    </source>
</reference>
<dbReference type="GO" id="GO:0000271">
    <property type="term" value="P:polysaccharide biosynthetic process"/>
    <property type="evidence" value="ECO:0007669"/>
    <property type="project" value="TreeGrafter"/>
</dbReference>
<evidence type="ECO:0000313" key="8">
    <source>
        <dbReference type="EMBL" id="MEN7546664.1"/>
    </source>
</evidence>
<comment type="catalytic activity">
    <reaction evidence="1 7">
        <text>dTDP-4-dehydro-6-deoxy-alpha-D-glucose = dTDP-4-dehydro-beta-L-rhamnose</text>
        <dbReference type="Rhea" id="RHEA:16969"/>
        <dbReference type="ChEBI" id="CHEBI:57649"/>
        <dbReference type="ChEBI" id="CHEBI:62830"/>
        <dbReference type="EC" id="5.1.3.13"/>
    </reaction>
</comment>
<dbReference type="Gene3D" id="2.60.120.10">
    <property type="entry name" value="Jelly Rolls"/>
    <property type="match status" value="1"/>
</dbReference>
<accession>A0AAW9S2R5</accession>
<evidence type="ECO:0000256" key="3">
    <source>
        <dbReference type="ARBA" id="ARBA00012098"/>
    </source>
</evidence>
<evidence type="ECO:0000313" key="9">
    <source>
        <dbReference type="Proteomes" id="UP001403385"/>
    </source>
</evidence>
<dbReference type="RefSeq" id="WP_346819446.1">
    <property type="nucleotide sequence ID" value="NZ_JBDKWZ010000001.1"/>
</dbReference>
<comment type="subunit">
    <text evidence="7">Homodimer.</text>
</comment>
<comment type="function">
    <text evidence="2 7">Catalyzes the epimerization of the C3' and C5'positions of dTDP-6-deoxy-D-xylo-4-hexulose, forming dTDP-6-deoxy-L-lyxo-4-hexulose.</text>
</comment>
<feature type="active site" description="Proton acceptor" evidence="5">
    <location>
        <position position="62"/>
    </location>
</feature>
<comment type="pathway">
    <text evidence="7">Carbohydrate biosynthesis; dTDP-L-rhamnose biosynthesis.</text>
</comment>
<gene>
    <name evidence="8" type="primary">rfbC</name>
    <name evidence="8" type="ORF">AAG747_02015</name>
</gene>
<dbReference type="InterPro" id="IPR000888">
    <property type="entry name" value="RmlC-like"/>
</dbReference>
<dbReference type="PANTHER" id="PTHR21047">
    <property type="entry name" value="DTDP-6-DEOXY-D-GLUCOSE-3,5 EPIMERASE"/>
    <property type="match status" value="1"/>
</dbReference>
<comment type="caution">
    <text evidence="8">The sequence shown here is derived from an EMBL/GenBank/DDBJ whole genome shotgun (WGS) entry which is preliminary data.</text>
</comment>
<dbReference type="SUPFAM" id="SSF51182">
    <property type="entry name" value="RmlC-like cupins"/>
    <property type="match status" value="1"/>
</dbReference>
<dbReference type="PANTHER" id="PTHR21047:SF2">
    <property type="entry name" value="THYMIDINE DIPHOSPHO-4-KETO-RHAMNOSE 3,5-EPIMERASE"/>
    <property type="match status" value="1"/>
</dbReference>
<evidence type="ECO:0000256" key="6">
    <source>
        <dbReference type="PIRSR" id="PIRSR600888-3"/>
    </source>
</evidence>
<dbReference type="Proteomes" id="UP001403385">
    <property type="component" value="Unassembled WGS sequence"/>
</dbReference>
<dbReference type="GO" id="GO:0019305">
    <property type="term" value="P:dTDP-rhamnose biosynthetic process"/>
    <property type="evidence" value="ECO:0007669"/>
    <property type="project" value="UniProtKB-UniRule"/>
</dbReference>
<keyword evidence="9" id="KW-1185">Reference proteome</keyword>
<proteinExistence type="inferred from homology"/>
<evidence type="ECO:0000256" key="4">
    <source>
        <dbReference type="ARBA" id="ARBA00019595"/>
    </source>
</evidence>
<dbReference type="Pfam" id="PF00908">
    <property type="entry name" value="dTDP_sugar_isom"/>
    <property type="match status" value="1"/>
</dbReference>
<sequence length="184" mass="21271">MKFIETELQGLYIIEPRVFEDNRGLFFESFNERVFQEYTGIECDFVQDNHSYSTYGVLRGLHFQKGEHMQAKLVRTISGKVLDIVVDIRKESPTYGKSFSVELSAENRKQLFVPKGFAHGFVVLSDSAEFVYKCDTFYHPASESGIIYNDEQLALDWKVPEKDLIVSDKDLELPKFEEISLETC</sequence>